<dbReference type="Pfam" id="PF01208">
    <property type="entry name" value="URO-D"/>
    <property type="match status" value="1"/>
</dbReference>
<evidence type="ECO:0000313" key="3">
    <source>
        <dbReference type="Proteomes" id="UP000606870"/>
    </source>
</evidence>
<evidence type="ECO:0000259" key="1">
    <source>
        <dbReference type="Pfam" id="PF01208"/>
    </source>
</evidence>
<dbReference type="InterPro" id="IPR052024">
    <property type="entry name" value="Methanogen_methyltrans"/>
</dbReference>
<proteinExistence type="predicted"/>
<dbReference type="InterPro" id="IPR000257">
    <property type="entry name" value="Uroporphyrinogen_deCOase"/>
</dbReference>
<comment type="caution">
    <text evidence="2">The sequence shown here is derived from an EMBL/GenBank/DDBJ whole genome shotgun (WGS) entry which is preliminary data.</text>
</comment>
<accession>A0ABR6VKQ9</accession>
<dbReference type="EMBL" id="JACOGK010000044">
    <property type="protein sequence ID" value="MBC3537830.1"/>
    <property type="molecule type" value="Genomic_DNA"/>
</dbReference>
<dbReference type="Proteomes" id="UP000606870">
    <property type="component" value="Unassembled WGS sequence"/>
</dbReference>
<dbReference type="SUPFAM" id="SSF51726">
    <property type="entry name" value="UROD/MetE-like"/>
    <property type="match status" value="1"/>
</dbReference>
<evidence type="ECO:0000313" key="2">
    <source>
        <dbReference type="EMBL" id="MBC3537830.1"/>
    </source>
</evidence>
<organism evidence="2 3">
    <name type="scientific">Megasphaera hominis</name>
    <dbReference type="NCBI Taxonomy" id="159836"/>
    <lineage>
        <taxon>Bacteria</taxon>
        <taxon>Bacillati</taxon>
        <taxon>Bacillota</taxon>
        <taxon>Negativicutes</taxon>
        <taxon>Veillonellales</taxon>
        <taxon>Veillonellaceae</taxon>
        <taxon>Megasphaera</taxon>
    </lineage>
</organism>
<sequence length="332" mass="37488">MTQSKKELVLAAMDNKATDRVPVGFWFHFLKDEIHSNSFEHPEFIEELFQGQTKYIDTAKPDFVKIMTDGFFPYENKTVQHLETAEDFKHIQPLADDDPWFTTQIAYAKRLTDKYGADLAMFYNVFCAGTTIKFMRDDISTSEEYLAQLVREDPQAVRQGLDVISGDLAKLAKRLITEGGVTGIYLSLQNLLGEGITKDVYDQVFAPGEKEILAAANSVSDYNILHICGWHGHRNDLSWYADYDVKTINWAVVVEDVPLAEGRKIFGQRAALGGFGNLETEVLYAGTKEEIQAETKKILEGAGRQGIIIGADCTVPRDTNWEHFEWVREAAK</sequence>
<dbReference type="RefSeq" id="WP_186504402.1">
    <property type="nucleotide sequence ID" value="NZ_JACOGK010000044.1"/>
</dbReference>
<name>A0ABR6VKQ9_9FIRM</name>
<protein>
    <submittedName>
        <fullName evidence="2">Uroporphyrinogen decarboxylase</fullName>
    </submittedName>
</protein>
<dbReference type="PANTHER" id="PTHR47099">
    <property type="entry name" value="METHYLCOBAMIDE:COM METHYLTRANSFERASE MTBA"/>
    <property type="match status" value="1"/>
</dbReference>
<dbReference type="InterPro" id="IPR038071">
    <property type="entry name" value="UROD/MetE-like_sf"/>
</dbReference>
<feature type="domain" description="Uroporphyrinogen decarboxylase (URO-D)" evidence="1">
    <location>
        <begin position="80"/>
        <end position="332"/>
    </location>
</feature>
<gene>
    <name evidence="2" type="ORF">H8J70_11325</name>
</gene>
<dbReference type="PANTHER" id="PTHR47099:SF1">
    <property type="entry name" value="METHYLCOBAMIDE:COM METHYLTRANSFERASE MTBA"/>
    <property type="match status" value="1"/>
</dbReference>
<dbReference type="Gene3D" id="3.20.20.210">
    <property type="match status" value="1"/>
</dbReference>
<reference evidence="2 3" key="1">
    <citation type="submission" date="2020-08" db="EMBL/GenBank/DDBJ databases">
        <authorList>
            <person name="Liu C."/>
            <person name="Sun Q."/>
        </authorList>
    </citation>
    <scope>NUCLEOTIDE SEQUENCE [LARGE SCALE GENOMIC DNA]</scope>
    <source>
        <strain evidence="2 3">NSJ-59</strain>
    </source>
</reference>
<keyword evidence="3" id="KW-1185">Reference proteome</keyword>